<reference evidence="2 3" key="1">
    <citation type="submission" date="2018-01" db="EMBL/GenBank/DDBJ databases">
        <title>Whole genome analyses suggest that Burkholderia sensu lato contains two further novel genera in the rhizoxinica-symbiotica group Mycetohabitans gen. nov., and Trinickia gen. nov.: implications for the evolution of diazotrophy and nodulation in the Burkholderiaceae.</title>
        <authorList>
            <person name="Estrada-de los Santos P."/>
            <person name="Palmer M."/>
            <person name="Chavez-Ramirez B."/>
            <person name="Beukes C."/>
            <person name="Steenkamp E.T."/>
            <person name="Hirsch A.M."/>
            <person name="Manyaka P."/>
            <person name="Maluk M."/>
            <person name="Lafos M."/>
            <person name="Crook M."/>
            <person name="Gross E."/>
            <person name="Simon M.F."/>
            <person name="Bueno dos Reis Junior F."/>
            <person name="Poole P.S."/>
            <person name="Venter S.N."/>
            <person name="James E.K."/>
        </authorList>
    </citation>
    <scope>NUCLEOTIDE SEQUENCE [LARGE SCALE GENOMIC DNA]</scope>
    <source>
        <strain evidence="2 3">GIMN1.004</strain>
    </source>
</reference>
<dbReference type="AlphaFoldDB" id="A0A2N7W0Y7"/>
<accession>A0A2N7W0Y7</accession>
<dbReference type="EMBL" id="PNYA01000002">
    <property type="protein sequence ID" value="PMS23041.1"/>
    <property type="molecule type" value="Genomic_DNA"/>
</dbReference>
<keyword evidence="1" id="KW-0732">Signal</keyword>
<organism evidence="2 3">
    <name type="scientific">Trinickia dabaoshanensis</name>
    <dbReference type="NCBI Taxonomy" id="564714"/>
    <lineage>
        <taxon>Bacteria</taxon>
        <taxon>Pseudomonadati</taxon>
        <taxon>Pseudomonadota</taxon>
        <taxon>Betaproteobacteria</taxon>
        <taxon>Burkholderiales</taxon>
        <taxon>Burkholderiaceae</taxon>
        <taxon>Trinickia</taxon>
    </lineage>
</organism>
<name>A0A2N7W0Y7_9BURK</name>
<gene>
    <name evidence="2" type="ORF">C0Z18_02125</name>
</gene>
<dbReference type="Proteomes" id="UP000235616">
    <property type="component" value="Unassembled WGS sequence"/>
</dbReference>
<protein>
    <recommendedName>
        <fullName evidence="4">Lipoprotein</fullName>
    </recommendedName>
</protein>
<evidence type="ECO:0000313" key="2">
    <source>
        <dbReference type="EMBL" id="PMS23041.1"/>
    </source>
</evidence>
<dbReference type="OrthoDB" id="9096456at2"/>
<evidence type="ECO:0000256" key="1">
    <source>
        <dbReference type="SAM" id="SignalP"/>
    </source>
</evidence>
<feature type="chain" id="PRO_5014743836" description="Lipoprotein" evidence="1">
    <location>
        <begin position="18"/>
        <end position="193"/>
    </location>
</feature>
<dbReference type="RefSeq" id="WP_102643731.1">
    <property type="nucleotide sequence ID" value="NZ_PNYA01000002.1"/>
</dbReference>
<evidence type="ECO:0000313" key="3">
    <source>
        <dbReference type="Proteomes" id="UP000235616"/>
    </source>
</evidence>
<evidence type="ECO:0008006" key="4">
    <source>
        <dbReference type="Google" id="ProtNLM"/>
    </source>
</evidence>
<feature type="signal peptide" evidence="1">
    <location>
        <begin position="1"/>
        <end position="17"/>
    </location>
</feature>
<proteinExistence type="predicted"/>
<keyword evidence="3" id="KW-1185">Reference proteome</keyword>
<dbReference type="PROSITE" id="PS51257">
    <property type="entry name" value="PROKAR_LIPOPROTEIN"/>
    <property type="match status" value="1"/>
</dbReference>
<comment type="caution">
    <text evidence="2">The sequence shown here is derived from an EMBL/GenBank/DDBJ whole genome shotgun (WGS) entry which is preliminary data.</text>
</comment>
<sequence length="193" mass="21077">MNSKKQTLAYGALIAMAAALTGCSGGPSKGDLKDGLAAYFKEKPQQACWNVENSQAVQWPIRIPIAGMDKTQRGILDGVNRSGVATVMSAPVQEGDGVTVMALTITLTDKGKDAKAWDPKKGFCVGTREVQDVNEFTVPNKDTEGMTDVKFTWRYDDLPSWVDRDNFPELPGMTALVNDEAMMQKTNNGWRVQ</sequence>